<comment type="caution">
    <text evidence="2">The sequence shown here is derived from an EMBL/GenBank/DDBJ whole genome shotgun (WGS) entry which is preliminary data.</text>
</comment>
<reference evidence="3" key="1">
    <citation type="submission" date="2021-03" db="EMBL/GenBank/DDBJ databases">
        <title>Assistant Professor.</title>
        <authorList>
            <person name="Huq M.A."/>
        </authorList>
    </citation>
    <scope>NUCLEOTIDE SEQUENCE [LARGE SCALE GENOMIC DNA]</scope>
    <source>
        <strain evidence="3">MAH-28</strain>
    </source>
</reference>
<sequence length="163" mass="18110">MRIQTLVLFLALLCTGLLAGAFYYGALNMVPAFYDVPPAVHLVYRVHLMKYNSASMQAVMALGFAMPLWFAWLARKEKAARDLAMAAGLLAVTALLVTRFGNVPINGLIRSWPPEAPPEGWLEHLRRWNWFNLARTLAGGGSFVAMIFCVLKYRKITAIGPLV</sequence>
<dbReference type="EMBL" id="JAGHKP010000001">
    <property type="protein sequence ID" value="MBO9151279.1"/>
    <property type="molecule type" value="Genomic_DNA"/>
</dbReference>
<dbReference type="Pfam" id="PF08592">
    <property type="entry name" value="Anthrone_oxy"/>
    <property type="match status" value="1"/>
</dbReference>
<name>A0ABS3Y9D1_9BACT</name>
<evidence type="ECO:0000313" key="3">
    <source>
        <dbReference type="Proteomes" id="UP000679126"/>
    </source>
</evidence>
<dbReference type="InterPro" id="IPR013901">
    <property type="entry name" value="Anthrone_oxy"/>
</dbReference>
<keyword evidence="3" id="KW-1185">Reference proteome</keyword>
<feature type="transmembrane region" description="Helical" evidence="1">
    <location>
        <begin position="54"/>
        <end position="74"/>
    </location>
</feature>
<proteinExistence type="predicted"/>
<protein>
    <submittedName>
        <fullName evidence="2">DUF1772 domain-containing protein</fullName>
    </submittedName>
</protein>
<keyword evidence="1" id="KW-1133">Transmembrane helix</keyword>
<accession>A0ABS3Y9D1</accession>
<evidence type="ECO:0000313" key="2">
    <source>
        <dbReference type="EMBL" id="MBO9151279.1"/>
    </source>
</evidence>
<dbReference type="RefSeq" id="WP_209143330.1">
    <property type="nucleotide sequence ID" value="NZ_JAGHKP010000001.1"/>
</dbReference>
<feature type="transmembrane region" description="Helical" evidence="1">
    <location>
        <begin position="86"/>
        <end position="109"/>
    </location>
</feature>
<organism evidence="2 3">
    <name type="scientific">Chitinophaga chungangae</name>
    <dbReference type="NCBI Taxonomy" id="2821488"/>
    <lineage>
        <taxon>Bacteria</taxon>
        <taxon>Pseudomonadati</taxon>
        <taxon>Bacteroidota</taxon>
        <taxon>Chitinophagia</taxon>
        <taxon>Chitinophagales</taxon>
        <taxon>Chitinophagaceae</taxon>
        <taxon>Chitinophaga</taxon>
    </lineage>
</organism>
<gene>
    <name evidence="2" type="ORF">J7I43_03610</name>
</gene>
<feature type="transmembrane region" description="Helical" evidence="1">
    <location>
        <begin position="129"/>
        <end position="151"/>
    </location>
</feature>
<dbReference type="Proteomes" id="UP000679126">
    <property type="component" value="Unassembled WGS sequence"/>
</dbReference>
<keyword evidence="1" id="KW-0472">Membrane</keyword>
<evidence type="ECO:0000256" key="1">
    <source>
        <dbReference type="SAM" id="Phobius"/>
    </source>
</evidence>
<keyword evidence="1" id="KW-0812">Transmembrane</keyword>